<evidence type="ECO:0000313" key="5">
    <source>
        <dbReference type="Proteomes" id="UP001212997"/>
    </source>
</evidence>
<organism evidence="4 5">
    <name type="scientific">Meripilus lineatus</name>
    <dbReference type="NCBI Taxonomy" id="2056292"/>
    <lineage>
        <taxon>Eukaryota</taxon>
        <taxon>Fungi</taxon>
        <taxon>Dikarya</taxon>
        <taxon>Basidiomycota</taxon>
        <taxon>Agaricomycotina</taxon>
        <taxon>Agaricomycetes</taxon>
        <taxon>Polyporales</taxon>
        <taxon>Meripilaceae</taxon>
        <taxon>Meripilus</taxon>
    </lineage>
</organism>
<keyword evidence="2" id="KW-0539">Nucleus</keyword>
<feature type="compositionally biased region" description="Basic residues" evidence="3">
    <location>
        <begin position="179"/>
        <end position="190"/>
    </location>
</feature>
<keyword evidence="5" id="KW-1185">Reference proteome</keyword>
<comment type="subcellular location">
    <subcellularLocation>
        <location evidence="2">Nucleus</location>
    </subcellularLocation>
</comment>
<evidence type="ECO:0000256" key="2">
    <source>
        <dbReference type="RuleBase" id="RU367162"/>
    </source>
</evidence>
<feature type="region of interest" description="Disordered" evidence="3">
    <location>
        <begin position="1"/>
        <end position="86"/>
    </location>
</feature>
<reference evidence="4" key="1">
    <citation type="submission" date="2022-07" db="EMBL/GenBank/DDBJ databases">
        <title>Genome Sequence of Physisporinus lineatus.</title>
        <authorList>
            <person name="Buettner E."/>
        </authorList>
    </citation>
    <scope>NUCLEOTIDE SEQUENCE</scope>
    <source>
        <strain evidence="4">VT162</strain>
    </source>
</reference>
<evidence type="ECO:0000256" key="1">
    <source>
        <dbReference type="ARBA" id="ARBA00005605"/>
    </source>
</evidence>
<sequence length="190" mass="20728">MPYVATRGGPSSAAPADGSRTITLRDSQPIEDGGNGDQGEAIGALQLTGGRTRREQRVVWSEDVVDNEGAGKKSSKSRSSRQALPQARQYSYAFAKVCCIYHKPRRFDESSSEESSDSDSDSSCGHDHHTPNRRRARRNHEPSENGEGGSTRSRDPGDSTVHELEDGSGERNMYERVPRGKPKGKGVARK</sequence>
<dbReference type="Proteomes" id="UP001212997">
    <property type="component" value="Unassembled WGS sequence"/>
</dbReference>
<name>A0AAD5YDR4_9APHY</name>
<feature type="region of interest" description="Disordered" evidence="3">
    <location>
        <begin position="106"/>
        <end position="190"/>
    </location>
</feature>
<proteinExistence type="inferred from homology"/>
<dbReference type="PANTHER" id="PTHR20835:SF0">
    <property type="entry name" value="E3 UBIQUITIN-PROTEIN LIGASE PPP1R11"/>
    <property type="match status" value="1"/>
</dbReference>
<dbReference type="Pfam" id="PF07491">
    <property type="entry name" value="PPI_Ypi1"/>
    <property type="match status" value="2"/>
</dbReference>
<dbReference type="InterPro" id="IPR011107">
    <property type="entry name" value="PPI_Ypi1"/>
</dbReference>
<dbReference type="PANTHER" id="PTHR20835">
    <property type="entry name" value="E3 UBIQUITIN-PROTEIN LIGASE PPP1R11-RELATED"/>
    <property type="match status" value="1"/>
</dbReference>
<dbReference type="AlphaFoldDB" id="A0AAD5YDR4"/>
<evidence type="ECO:0000256" key="3">
    <source>
        <dbReference type="SAM" id="MobiDB-lite"/>
    </source>
</evidence>
<accession>A0AAD5YDR4</accession>
<evidence type="ECO:0000313" key="4">
    <source>
        <dbReference type="EMBL" id="KAJ3484490.1"/>
    </source>
</evidence>
<comment type="similarity">
    <text evidence="1 2">Belongs to the YPI1 family.</text>
</comment>
<dbReference type="GO" id="GO:0004865">
    <property type="term" value="F:protein serine/threonine phosphatase inhibitor activity"/>
    <property type="evidence" value="ECO:0007669"/>
    <property type="project" value="UniProtKB-UniRule"/>
</dbReference>
<feature type="compositionally biased region" description="Basic and acidic residues" evidence="3">
    <location>
        <begin position="152"/>
        <end position="178"/>
    </location>
</feature>
<dbReference type="GO" id="GO:0008157">
    <property type="term" value="F:protein phosphatase 1 binding"/>
    <property type="evidence" value="ECO:0007669"/>
    <property type="project" value="TreeGrafter"/>
</dbReference>
<feature type="compositionally biased region" description="Acidic residues" evidence="3">
    <location>
        <begin position="110"/>
        <end position="120"/>
    </location>
</feature>
<gene>
    <name evidence="4" type="ORF">NLI96_g5609</name>
</gene>
<dbReference type="EMBL" id="JANAWD010000187">
    <property type="protein sequence ID" value="KAJ3484490.1"/>
    <property type="molecule type" value="Genomic_DNA"/>
</dbReference>
<comment type="function">
    <text evidence="2">Regulator of type 1 phosphatases which maintains protein phosphatase activity under strict control.</text>
</comment>
<protein>
    <recommendedName>
        <fullName evidence="2">Type 1 phosphatases regulator</fullName>
    </recommendedName>
</protein>
<dbReference type="GO" id="GO:0005634">
    <property type="term" value="C:nucleus"/>
    <property type="evidence" value="ECO:0007669"/>
    <property type="project" value="UniProtKB-SubCell"/>
</dbReference>
<comment type="caution">
    <text evidence="4">The sequence shown here is derived from an EMBL/GenBank/DDBJ whole genome shotgun (WGS) entry which is preliminary data.</text>
</comment>